<accession>A0A0E9WD92</accession>
<evidence type="ECO:0000313" key="1">
    <source>
        <dbReference type="EMBL" id="JAH87463.1"/>
    </source>
</evidence>
<dbReference type="EMBL" id="GBXM01021114">
    <property type="protein sequence ID" value="JAH87463.1"/>
    <property type="molecule type" value="Transcribed_RNA"/>
</dbReference>
<dbReference type="AlphaFoldDB" id="A0A0E9WD92"/>
<proteinExistence type="predicted"/>
<name>A0A0E9WD92_ANGAN</name>
<reference evidence="1" key="2">
    <citation type="journal article" date="2015" name="Fish Shellfish Immunol.">
        <title>Early steps in the European eel (Anguilla anguilla)-Vibrio vulnificus interaction in the gills: Role of the RtxA13 toxin.</title>
        <authorList>
            <person name="Callol A."/>
            <person name="Pajuelo D."/>
            <person name="Ebbesson L."/>
            <person name="Teles M."/>
            <person name="MacKenzie S."/>
            <person name="Amaro C."/>
        </authorList>
    </citation>
    <scope>NUCLEOTIDE SEQUENCE</scope>
</reference>
<reference evidence="1" key="1">
    <citation type="submission" date="2014-11" db="EMBL/GenBank/DDBJ databases">
        <authorList>
            <person name="Amaro Gonzalez C."/>
        </authorList>
    </citation>
    <scope>NUCLEOTIDE SEQUENCE</scope>
</reference>
<organism evidence="1">
    <name type="scientific">Anguilla anguilla</name>
    <name type="common">European freshwater eel</name>
    <name type="synonym">Muraena anguilla</name>
    <dbReference type="NCBI Taxonomy" id="7936"/>
    <lineage>
        <taxon>Eukaryota</taxon>
        <taxon>Metazoa</taxon>
        <taxon>Chordata</taxon>
        <taxon>Craniata</taxon>
        <taxon>Vertebrata</taxon>
        <taxon>Euteleostomi</taxon>
        <taxon>Actinopterygii</taxon>
        <taxon>Neopterygii</taxon>
        <taxon>Teleostei</taxon>
        <taxon>Anguilliformes</taxon>
        <taxon>Anguillidae</taxon>
        <taxon>Anguilla</taxon>
    </lineage>
</organism>
<protein>
    <submittedName>
        <fullName evidence="1">Uncharacterized protein</fullName>
    </submittedName>
</protein>
<sequence>MQCAHSEIAEEYTKVFGFRLYHRRSVTDFWKYFCVASMRITEYHLGLSSKCL</sequence>